<dbReference type="GO" id="GO:0043565">
    <property type="term" value="F:sequence-specific DNA binding"/>
    <property type="evidence" value="ECO:0007669"/>
    <property type="project" value="InterPro"/>
</dbReference>
<accession>A0A6J3C9R5</accession>
<dbReference type="InterPro" id="IPR000418">
    <property type="entry name" value="Ets_dom"/>
</dbReference>
<gene>
    <name evidence="7 8" type="primary">LOC113516496</name>
</gene>
<dbReference type="GO" id="GO:0005634">
    <property type="term" value="C:nucleus"/>
    <property type="evidence" value="ECO:0007669"/>
    <property type="project" value="UniProtKB-SubCell"/>
</dbReference>
<keyword evidence="2 3" id="KW-0238">DNA-binding</keyword>
<dbReference type="Proteomes" id="UP001652740">
    <property type="component" value="Unplaced"/>
</dbReference>
<evidence type="ECO:0000256" key="1">
    <source>
        <dbReference type="ARBA" id="ARBA00005562"/>
    </source>
</evidence>
<dbReference type="GeneID" id="113516496"/>
<dbReference type="Gene3D" id="1.10.10.10">
    <property type="entry name" value="Winged helix-like DNA-binding domain superfamily/Winged helix DNA-binding domain"/>
    <property type="match status" value="1"/>
</dbReference>
<evidence type="ECO:0000313" key="7">
    <source>
        <dbReference type="RefSeq" id="XP_031767784.2"/>
    </source>
</evidence>
<name>A0A6J3C9R5_GALME</name>
<dbReference type="InterPro" id="IPR036390">
    <property type="entry name" value="WH_DNA-bd_sf"/>
</dbReference>
<organism evidence="6 7">
    <name type="scientific">Galleria mellonella</name>
    <name type="common">Greater wax moth</name>
    <dbReference type="NCBI Taxonomy" id="7137"/>
    <lineage>
        <taxon>Eukaryota</taxon>
        <taxon>Metazoa</taxon>
        <taxon>Ecdysozoa</taxon>
        <taxon>Arthropoda</taxon>
        <taxon>Hexapoda</taxon>
        <taxon>Insecta</taxon>
        <taxon>Pterygota</taxon>
        <taxon>Neoptera</taxon>
        <taxon>Endopterygota</taxon>
        <taxon>Lepidoptera</taxon>
        <taxon>Glossata</taxon>
        <taxon>Ditrysia</taxon>
        <taxon>Pyraloidea</taxon>
        <taxon>Pyralidae</taxon>
        <taxon>Galleriinae</taxon>
        <taxon>Galleria</taxon>
    </lineage>
</organism>
<dbReference type="Pfam" id="PF00178">
    <property type="entry name" value="Ets"/>
    <property type="match status" value="1"/>
</dbReference>
<dbReference type="PANTHER" id="PTHR11849">
    <property type="entry name" value="ETS"/>
    <property type="match status" value="1"/>
</dbReference>
<dbReference type="AlphaFoldDB" id="A0A6J3C9R5"/>
<evidence type="ECO:0000256" key="2">
    <source>
        <dbReference type="ARBA" id="ARBA00023125"/>
    </source>
</evidence>
<dbReference type="PANTHER" id="PTHR11849:SF282">
    <property type="entry name" value="ETV5-RELATED PROTEIN ETS96B"/>
    <property type="match status" value="1"/>
</dbReference>
<evidence type="ECO:0000313" key="6">
    <source>
        <dbReference type="Proteomes" id="UP001652740"/>
    </source>
</evidence>
<evidence type="ECO:0000313" key="8">
    <source>
        <dbReference type="RefSeq" id="XP_052748246.1"/>
    </source>
</evidence>
<dbReference type="RefSeq" id="XP_052748246.1">
    <property type="nucleotide sequence ID" value="XM_052892286.1"/>
</dbReference>
<reference evidence="7 8" key="1">
    <citation type="submission" date="2025-05" db="UniProtKB">
        <authorList>
            <consortium name="RefSeq"/>
        </authorList>
    </citation>
    <scope>IDENTIFICATION</scope>
    <source>
        <tissue evidence="7 8">Whole larvae</tissue>
    </source>
</reference>
<dbReference type="PRINTS" id="PR00454">
    <property type="entry name" value="ETSDOMAIN"/>
</dbReference>
<dbReference type="PROSITE" id="PS00346">
    <property type="entry name" value="ETS_DOMAIN_2"/>
    <property type="match status" value="1"/>
</dbReference>
<dbReference type="InParanoid" id="A0A6J3C9R5"/>
<dbReference type="SUPFAM" id="SSF46785">
    <property type="entry name" value="Winged helix' DNA-binding domain"/>
    <property type="match status" value="1"/>
</dbReference>
<keyword evidence="6" id="KW-1185">Reference proteome</keyword>
<evidence type="ECO:0000259" key="5">
    <source>
        <dbReference type="PROSITE" id="PS50061"/>
    </source>
</evidence>
<dbReference type="SMART" id="SM00413">
    <property type="entry name" value="ETS"/>
    <property type="match status" value="1"/>
</dbReference>
<dbReference type="GO" id="GO:0000981">
    <property type="term" value="F:DNA-binding transcription factor activity, RNA polymerase II-specific"/>
    <property type="evidence" value="ECO:0007669"/>
    <property type="project" value="TreeGrafter"/>
</dbReference>
<dbReference type="KEGG" id="gmw:113516496"/>
<feature type="domain" description="ETS" evidence="5">
    <location>
        <begin position="157"/>
        <end position="235"/>
    </location>
</feature>
<evidence type="ECO:0000256" key="4">
    <source>
        <dbReference type="SAM" id="MobiDB-lite"/>
    </source>
</evidence>
<feature type="compositionally biased region" description="Low complexity" evidence="4">
    <location>
        <begin position="129"/>
        <end position="140"/>
    </location>
</feature>
<dbReference type="PROSITE" id="PS50061">
    <property type="entry name" value="ETS_DOMAIN_3"/>
    <property type="match status" value="1"/>
</dbReference>
<evidence type="ECO:0000256" key="3">
    <source>
        <dbReference type="RuleBase" id="RU004019"/>
    </source>
</evidence>
<protein>
    <submittedName>
        <fullName evidence="7 8">Transcriptional regulator Erg-like</fullName>
    </submittedName>
</protein>
<dbReference type="InterPro" id="IPR046328">
    <property type="entry name" value="ETS_fam"/>
</dbReference>
<dbReference type="PROSITE" id="PS00345">
    <property type="entry name" value="ETS_DOMAIN_1"/>
    <property type="match status" value="1"/>
</dbReference>
<feature type="region of interest" description="Disordered" evidence="4">
    <location>
        <begin position="128"/>
        <end position="151"/>
    </location>
</feature>
<dbReference type="RefSeq" id="XP_031767784.2">
    <property type="nucleotide sequence ID" value="XM_031911924.2"/>
</dbReference>
<dbReference type="GO" id="GO:0030154">
    <property type="term" value="P:cell differentiation"/>
    <property type="evidence" value="ECO:0007669"/>
    <property type="project" value="TreeGrafter"/>
</dbReference>
<keyword evidence="3" id="KW-0539">Nucleus</keyword>
<dbReference type="InterPro" id="IPR036388">
    <property type="entry name" value="WH-like_DNA-bd_sf"/>
</dbReference>
<proteinExistence type="inferred from homology"/>
<comment type="similarity">
    <text evidence="1 3">Belongs to the ETS family.</text>
</comment>
<comment type="subcellular location">
    <subcellularLocation>
        <location evidence="3">Nucleus</location>
    </subcellularLocation>
</comment>
<sequence length="299" mass="33557">MAQQPPFTLPWGLHYQHREGGLASSASVGPSPQRREPLGSYDQHQAAYAHARHHPLAHTILPHTQCKGEDEPRPDYREHYHLHRCGAAYSKCSEEAEEARDSREEAVSSSAEHHQHWDEKIVSSSHCTAPAAARSEAASPHQHVTTTHAGGGRRGALQLWQFLVSLLAEGARCVAWTGRGLEFKLHEPEEVARRWGAQKNRPAMNYDKLSRSLRYYYEKGIMQKVAGERYVYKFVCDPEALFSMAAGASSSVAGGPRARSPPAQYDVLSLYGGVCPQYLPHHDPRRYYHHVDHLGHYDT</sequence>